<dbReference type="KEGG" id="pce:PECL_52"/>
<dbReference type="InterPro" id="IPR036291">
    <property type="entry name" value="NAD(P)-bd_dom_sf"/>
</dbReference>
<dbReference type="SUPFAM" id="SSF51735">
    <property type="entry name" value="NAD(P)-binding Rossmann-fold domains"/>
    <property type="match status" value="1"/>
</dbReference>
<dbReference type="EMBL" id="CP003137">
    <property type="protein sequence ID" value="AEV94387.1"/>
    <property type="molecule type" value="Genomic_DNA"/>
</dbReference>
<dbReference type="GO" id="GO:0016616">
    <property type="term" value="F:oxidoreductase activity, acting on the CH-OH group of donors, NAD or NADP as acceptor"/>
    <property type="evidence" value="ECO:0007669"/>
    <property type="project" value="UniProtKB-ARBA"/>
</dbReference>
<dbReference type="eggNOG" id="COG4221">
    <property type="taxonomic scope" value="Bacteria"/>
</dbReference>
<evidence type="ECO:0000256" key="1">
    <source>
        <dbReference type="ARBA" id="ARBA00006484"/>
    </source>
</evidence>
<proteinExistence type="inferred from homology"/>
<dbReference type="FunFam" id="3.40.50.720:FF:000047">
    <property type="entry name" value="NADP-dependent L-serine/L-allo-threonine dehydrogenase"/>
    <property type="match status" value="1"/>
</dbReference>
<dbReference type="STRING" id="701521.PECL_52"/>
<dbReference type="PATRIC" id="fig|701521.8.peg.50"/>
<dbReference type="HOGENOM" id="CLU_010194_2_10_9"/>
<name>G8PEC6_PEDCP</name>
<keyword evidence="5" id="KW-1185">Reference proteome</keyword>
<dbReference type="InterPro" id="IPR002347">
    <property type="entry name" value="SDR_fam"/>
</dbReference>
<evidence type="ECO:0000256" key="3">
    <source>
        <dbReference type="RuleBase" id="RU000363"/>
    </source>
</evidence>
<dbReference type="PANTHER" id="PTHR43115:SF4">
    <property type="entry name" value="DEHYDROGENASE_REDUCTASE SDR FAMILY MEMBER 11"/>
    <property type="match status" value="1"/>
</dbReference>
<evidence type="ECO:0000313" key="5">
    <source>
        <dbReference type="Proteomes" id="UP000005444"/>
    </source>
</evidence>
<evidence type="ECO:0000256" key="2">
    <source>
        <dbReference type="ARBA" id="ARBA00023002"/>
    </source>
</evidence>
<protein>
    <submittedName>
        <fullName evidence="4">Short chain dehydrogenase family protein</fullName>
    </submittedName>
</protein>
<organism evidence="4 5">
    <name type="scientific">Pediococcus claussenii (strain ATCC BAA-344 / DSM 14800 / JCM 18046 / KCTC 3811 / LMG 21948 / P06)</name>
    <dbReference type="NCBI Taxonomy" id="701521"/>
    <lineage>
        <taxon>Bacteria</taxon>
        <taxon>Bacillati</taxon>
        <taxon>Bacillota</taxon>
        <taxon>Bacilli</taxon>
        <taxon>Lactobacillales</taxon>
        <taxon>Lactobacillaceae</taxon>
        <taxon>Pediococcus</taxon>
    </lineage>
</organism>
<dbReference type="PRINTS" id="PR00080">
    <property type="entry name" value="SDRFAMILY"/>
</dbReference>
<dbReference type="PROSITE" id="PS00061">
    <property type="entry name" value="ADH_SHORT"/>
    <property type="match status" value="1"/>
</dbReference>
<reference evidence="4 5" key="1">
    <citation type="journal article" date="2012" name="J. Bacteriol.">
        <title>Complete Genome Sequence of the Beer Spoilage Organism Pediococcus claussenii ATCC BAA-344T.</title>
        <authorList>
            <person name="Pittet V."/>
            <person name="Abegunde T."/>
            <person name="Marfleet T."/>
            <person name="Haakensen M."/>
            <person name="Morrow K."/>
            <person name="Jayaprakash T."/>
            <person name="Schroeder K."/>
            <person name="Trost B."/>
            <person name="Byrns S."/>
            <person name="Bergsveinson J."/>
            <person name="Kusalik A."/>
            <person name="Ziola B."/>
        </authorList>
    </citation>
    <scope>NUCLEOTIDE SEQUENCE [LARGE SCALE GENOMIC DNA]</scope>
    <source>
        <strain evidence="4 5">ATCC BAA-344</strain>
    </source>
</reference>
<sequence length="239" mass="25567">MALKMTEKVVVITGASSGIGAETVRLLASKGMKLAIGARRTDLLKDLADSLPEAQIIYTQVDVTKKEDIQKLVDLAIKKFGRIDVLYNNAGTATPGRIADGNTEAWERMINVNIMGVLNGLAVVLPIMENQKSGHIISTDSVLGHVSLPNVGVYAGTKFAVQAIMDSMRKEESEFNIKATMISPGGVSTEIFGNPVIDKDAEVDKLNPEDVANAVAFAIETPANVGINEVLLRAVKQVH</sequence>
<evidence type="ECO:0000313" key="4">
    <source>
        <dbReference type="EMBL" id="AEV94387.1"/>
    </source>
</evidence>
<gene>
    <name evidence="4" type="ordered locus">PECL_52</name>
</gene>
<comment type="similarity">
    <text evidence="1 3">Belongs to the short-chain dehydrogenases/reductases (SDR) family.</text>
</comment>
<dbReference type="AlphaFoldDB" id="G8PEC6"/>
<dbReference type="Gene3D" id="3.40.50.720">
    <property type="entry name" value="NAD(P)-binding Rossmann-like Domain"/>
    <property type="match status" value="1"/>
</dbReference>
<dbReference type="PRINTS" id="PR00081">
    <property type="entry name" value="GDHRDH"/>
</dbReference>
<dbReference type="InterPro" id="IPR020904">
    <property type="entry name" value="Sc_DH/Rdtase_CS"/>
</dbReference>
<dbReference type="Proteomes" id="UP000005444">
    <property type="component" value="Chromosome"/>
</dbReference>
<accession>G8PEC6</accession>
<keyword evidence="2" id="KW-0560">Oxidoreductase</keyword>
<dbReference type="PANTHER" id="PTHR43115">
    <property type="entry name" value="DEHYDROGENASE/REDUCTASE SDR FAMILY MEMBER 11"/>
    <property type="match status" value="1"/>
</dbReference>
<dbReference type="Pfam" id="PF00106">
    <property type="entry name" value="adh_short"/>
    <property type="match status" value="1"/>
</dbReference>